<feature type="region of interest" description="Disordered" evidence="1">
    <location>
        <begin position="1"/>
        <end position="23"/>
    </location>
</feature>
<keyword evidence="3" id="KW-1185">Reference proteome</keyword>
<reference evidence="2" key="1">
    <citation type="submission" date="2023-11" db="EMBL/GenBank/DDBJ databases">
        <title>Genome assemblies of two species of porcelain crab, Petrolisthes cinctipes and Petrolisthes manimaculis (Anomura: Porcellanidae).</title>
        <authorList>
            <person name="Angst P."/>
        </authorList>
    </citation>
    <scope>NUCLEOTIDE SEQUENCE</scope>
    <source>
        <strain evidence="2">PB745_02</strain>
        <tissue evidence="2">Gill</tissue>
    </source>
</reference>
<name>A0AAE1Q493_9EUCA</name>
<protein>
    <submittedName>
        <fullName evidence="2">Uncharacterized protein</fullName>
    </submittedName>
</protein>
<proteinExistence type="predicted"/>
<dbReference type="AlphaFoldDB" id="A0AAE1Q493"/>
<accession>A0AAE1Q493</accession>
<sequence length="96" mass="11290">MEEGTCRSGGAGWSRRGDREEEWEQKWRGYRMGVKREQEAEGIRRNEGGKVEEWREWGGRNGVEGTGWRKKWNPAMWVERKSLMEDMEGGVREGTK</sequence>
<dbReference type="EMBL" id="JAWZYT010000734">
    <property type="protein sequence ID" value="KAK4319658.1"/>
    <property type="molecule type" value="Genomic_DNA"/>
</dbReference>
<evidence type="ECO:0000313" key="2">
    <source>
        <dbReference type="EMBL" id="KAK4319658.1"/>
    </source>
</evidence>
<evidence type="ECO:0000313" key="3">
    <source>
        <dbReference type="Proteomes" id="UP001292094"/>
    </source>
</evidence>
<comment type="caution">
    <text evidence="2">The sequence shown here is derived from an EMBL/GenBank/DDBJ whole genome shotgun (WGS) entry which is preliminary data.</text>
</comment>
<gene>
    <name evidence="2" type="ORF">Pmani_009440</name>
</gene>
<evidence type="ECO:0000256" key="1">
    <source>
        <dbReference type="SAM" id="MobiDB-lite"/>
    </source>
</evidence>
<organism evidence="2 3">
    <name type="scientific">Petrolisthes manimaculis</name>
    <dbReference type="NCBI Taxonomy" id="1843537"/>
    <lineage>
        <taxon>Eukaryota</taxon>
        <taxon>Metazoa</taxon>
        <taxon>Ecdysozoa</taxon>
        <taxon>Arthropoda</taxon>
        <taxon>Crustacea</taxon>
        <taxon>Multicrustacea</taxon>
        <taxon>Malacostraca</taxon>
        <taxon>Eumalacostraca</taxon>
        <taxon>Eucarida</taxon>
        <taxon>Decapoda</taxon>
        <taxon>Pleocyemata</taxon>
        <taxon>Anomura</taxon>
        <taxon>Galatheoidea</taxon>
        <taxon>Porcellanidae</taxon>
        <taxon>Petrolisthes</taxon>
    </lineage>
</organism>
<dbReference type="Proteomes" id="UP001292094">
    <property type="component" value="Unassembled WGS sequence"/>
</dbReference>